<dbReference type="CDD" id="cd03216">
    <property type="entry name" value="ABC_Carb_Monos_I"/>
    <property type="match status" value="1"/>
</dbReference>
<evidence type="ECO:0000256" key="4">
    <source>
        <dbReference type="SAM" id="MobiDB-lite"/>
    </source>
</evidence>
<organism evidence="6 7">
    <name type="scientific">Pseudoxanthobacter soli DSM 19599</name>
    <dbReference type="NCBI Taxonomy" id="1123029"/>
    <lineage>
        <taxon>Bacteria</taxon>
        <taxon>Pseudomonadati</taxon>
        <taxon>Pseudomonadota</taxon>
        <taxon>Alphaproteobacteria</taxon>
        <taxon>Hyphomicrobiales</taxon>
        <taxon>Segnochrobactraceae</taxon>
        <taxon>Pseudoxanthobacter</taxon>
    </lineage>
</organism>
<proteinExistence type="inferred from homology"/>
<keyword evidence="6" id="KW-0813">Transport</keyword>
<keyword evidence="6" id="KW-0762">Sugar transport</keyword>
<feature type="domain" description="ABC transporter" evidence="5">
    <location>
        <begin position="279"/>
        <end position="523"/>
    </location>
</feature>
<dbReference type="PANTHER" id="PTHR43790">
    <property type="entry name" value="CARBOHYDRATE TRANSPORT ATP-BINDING PROTEIN MG119-RELATED"/>
    <property type="match status" value="1"/>
</dbReference>
<dbReference type="SMART" id="SM00382">
    <property type="entry name" value="AAA"/>
    <property type="match status" value="1"/>
</dbReference>
<comment type="similarity">
    <text evidence="1">Belongs to the ABC transporter superfamily.</text>
</comment>
<dbReference type="InterPro" id="IPR050107">
    <property type="entry name" value="ABC_carbohydrate_import_ATPase"/>
</dbReference>
<accession>A0A1M7ZRI4</accession>
<dbReference type="EMBL" id="FRXO01000014">
    <property type="protein sequence ID" value="SHO67495.1"/>
    <property type="molecule type" value="Genomic_DNA"/>
</dbReference>
<dbReference type="InterPro" id="IPR003593">
    <property type="entry name" value="AAA+_ATPase"/>
</dbReference>
<name>A0A1M7ZRI4_9HYPH</name>
<evidence type="ECO:0000259" key="5">
    <source>
        <dbReference type="PROSITE" id="PS50893"/>
    </source>
</evidence>
<gene>
    <name evidence="6" type="ORF">SAMN02745172_04176</name>
</gene>
<dbReference type="SUPFAM" id="SSF52540">
    <property type="entry name" value="P-loop containing nucleoside triphosphate hydrolases"/>
    <property type="match status" value="2"/>
</dbReference>
<evidence type="ECO:0000313" key="6">
    <source>
        <dbReference type="EMBL" id="SHO67495.1"/>
    </source>
</evidence>
<dbReference type="RefSeq" id="WP_084565045.1">
    <property type="nucleotide sequence ID" value="NZ_FRXO01000014.1"/>
</dbReference>
<dbReference type="CDD" id="cd03215">
    <property type="entry name" value="ABC_Carb_Monos_II"/>
    <property type="match status" value="1"/>
</dbReference>
<dbReference type="GO" id="GO:0005524">
    <property type="term" value="F:ATP binding"/>
    <property type="evidence" value="ECO:0007669"/>
    <property type="project" value="UniProtKB-KW"/>
</dbReference>
<evidence type="ECO:0000256" key="1">
    <source>
        <dbReference type="ARBA" id="ARBA00005417"/>
    </source>
</evidence>
<dbReference type="InterPro" id="IPR027417">
    <property type="entry name" value="P-loop_NTPase"/>
</dbReference>
<dbReference type="Proteomes" id="UP000186406">
    <property type="component" value="Unassembled WGS sequence"/>
</dbReference>
<feature type="region of interest" description="Disordered" evidence="4">
    <location>
        <begin position="1"/>
        <end position="24"/>
    </location>
</feature>
<dbReference type="STRING" id="1123029.SAMN02745172_04176"/>
<dbReference type="PROSITE" id="PS50893">
    <property type="entry name" value="ABC_TRANSPORTER_2"/>
    <property type="match status" value="2"/>
</dbReference>
<evidence type="ECO:0000313" key="7">
    <source>
        <dbReference type="Proteomes" id="UP000186406"/>
    </source>
</evidence>
<dbReference type="Gene3D" id="3.40.50.300">
    <property type="entry name" value="P-loop containing nucleotide triphosphate hydrolases"/>
    <property type="match status" value="2"/>
</dbReference>
<dbReference type="PROSITE" id="PS00211">
    <property type="entry name" value="ABC_TRANSPORTER_1"/>
    <property type="match status" value="1"/>
</dbReference>
<keyword evidence="2" id="KW-0547">Nucleotide-binding</keyword>
<dbReference type="GO" id="GO:0016887">
    <property type="term" value="F:ATP hydrolysis activity"/>
    <property type="evidence" value="ECO:0007669"/>
    <property type="project" value="InterPro"/>
</dbReference>
<dbReference type="AlphaFoldDB" id="A0A1M7ZRI4"/>
<dbReference type="InterPro" id="IPR017871">
    <property type="entry name" value="ABC_transporter-like_CS"/>
</dbReference>
<dbReference type="OrthoDB" id="9805029at2"/>
<sequence length="523" mass="54004">MTLPVEDTTAPPRTPVRGERHPGAAPALEMQGVSKAFDGRPALIDASFSLAWGEVHALVGENGAGKSTLMNVATGVYAADSGTEIVDGEAIAIRGPGDATAAGLGMVHQHFRLVGRFSVAENVLLALGRGSHVRSVAEAADLVAAKAAEVGLGVRPDAMVANLSVAERQRAEILKVLVLGARIVILDEPTAVLTESEADALLAFTRRLADQGHAVVLITHKLREVAARSDRVTVMRQGRTVLAGAPTAGLDIGEVARLAVGSSLGVSERPGSTPGRERLSLASLSMVRSDGTTALDGLSLDLRAGEVLGIAGVGGNGQQELVECLAGLAQPAAGTMTLDGRDIGPLSIRARRRLGLRVIPSDRFDTGLVGPMSVAENLALTGVAEGRFGGPLFLSRARMRAAAERAIATFDIHGAAPGRVTSLLSGGNAQKVLLARELDDGLTVLVAHSPARGLDVKATRAVHDLVKAAVEAGAACLLISEDLEEVLSLSHRVAVMNRGRIAGEMPIENATTERIGALMIGHA</sequence>
<dbReference type="Pfam" id="PF00005">
    <property type="entry name" value="ABC_tran"/>
    <property type="match status" value="2"/>
</dbReference>
<dbReference type="InterPro" id="IPR003439">
    <property type="entry name" value="ABC_transporter-like_ATP-bd"/>
</dbReference>
<protein>
    <submittedName>
        <fullName evidence="6">Simple sugar transport system ATP-binding protein</fullName>
    </submittedName>
</protein>
<keyword evidence="7" id="KW-1185">Reference proteome</keyword>
<feature type="domain" description="ABC transporter" evidence="5">
    <location>
        <begin position="28"/>
        <end position="262"/>
    </location>
</feature>
<reference evidence="6 7" key="1">
    <citation type="submission" date="2016-12" db="EMBL/GenBank/DDBJ databases">
        <authorList>
            <person name="Song W.-J."/>
            <person name="Kurnit D.M."/>
        </authorList>
    </citation>
    <scope>NUCLEOTIDE SEQUENCE [LARGE SCALE GENOMIC DNA]</scope>
    <source>
        <strain evidence="6 7">DSM 19599</strain>
    </source>
</reference>
<dbReference type="PANTHER" id="PTHR43790:SF4">
    <property type="entry name" value="GUANOSINE IMPORT ATP-BINDING PROTEIN NUPO"/>
    <property type="match status" value="1"/>
</dbReference>
<keyword evidence="3 6" id="KW-0067">ATP-binding</keyword>
<evidence type="ECO:0000256" key="2">
    <source>
        <dbReference type="ARBA" id="ARBA00022741"/>
    </source>
</evidence>
<evidence type="ECO:0000256" key="3">
    <source>
        <dbReference type="ARBA" id="ARBA00022840"/>
    </source>
</evidence>